<evidence type="ECO:0000256" key="6">
    <source>
        <dbReference type="RuleBase" id="RU363053"/>
    </source>
</evidence>
<dbReference type="AlphaFoldDB" id="A0A9N9RP65"/>
<evidence type="ECO:0000256" key="3">
    <source>
        <dbReference type="ARBA" id="ARBA00022692"/>
    </source>
</evidence>
<dbReference type="PANTHER" id="PTHR11266:SF75">
    <property type="entry name" value="IP10007P-RELATED"/>
    <property type="match status" value="1"/>
</dbReference>
<dbReference type="PANTHER" id="PTHR11266">
    <property type="entry name" value="PEROXISOMAL MEMBRANE PROTEIN 2, PXMP2 MPV17"/>
    <property type="match status" value="1"/>
</dbReference>
<feature type="transmembrane region" description="Helical" evidence="6">
    <location>
        <begin position="88"/>
        <end position="105"/>
    </location>
</feature>
<sequence>MISHVSKLFRSYPILKGMAVYSIIWPTSSIVQQLIAKEKINYKQVFRFWLFGTFFDAPLLYGWIRLSSQMWASMSFKSGITKAVVEQFSYSPLAAVSFFSIMSLMEGKSFKEARHEVVDKFPQTYGAAIVFWPVIQTINYAFMKESNRVPFVACVSFIWTLFLAYMKQLETGNSQEEIEKLQSKLTEGLKVDLQIEKKADLR</sequence>
<dbReference type="Proteomes" id="UP001153620">
    <property type="component" value="Chromosome 1"/>
</dbReference>
<evidence type="ECO:0000313" key="7">
    <source>
        <dbReference type="EMBL" id="CAG9800518.1"/>
    </source>
</evidence>
<keyword evidence="3 6" id="KW-0812">Transmembrane</keyword>
<evidence type="ECO:0000256" key="1">
    <source>
        <dbReference type="ARBA" id="ARBA00004141"/>
    </source>
</evidence>
<comment type="similarity">
    <text evidence="2 6">Belongs to the peroxisomal membrane protein PXMP2/4 family.</text>
</comment>
<evidence type="ECO:0000313" key="8">
    <source>
        <dbReference type="Proteomes" id="UP001153620"/>
    </source>
</evidence>
<dbReference type="EMBL" id="OU895877">
    <property type="protein sequence ID" value="CAG9800518.1"/>
    <property type="molecule type" value="Genomic_DNA"/>
</dbReference>
<gene>
    <name evidence="7" type="ORF">CHIRRI_LOCUS3460</name>
</gene>
<organism evidence="7 8">
    <name type="scientific">Chironomus riparius</name>
    <dbReference type="NCBI Taxonomy" id="315576"/>
    <lineage>
        <taxon>Eukaryota</taxon>
        <taxon>Metazoa</taxon>
        <taxon>Ecdysozoa</taxon>
        <taxon>Arthropoda</taxon>
        <taxon>Hexapoda</taxon>
        <taxon>Insecta</taxon>
        <taxon>Pterygota</taxon>
        <taxon>Neoptera</taxon>
        <taxon>Endopterygota</taxon>
        <taxon>Diptera</taxon>
        <taxon>Nematocera</taxon>
        <taxon>Chironomoidea</taxon>
        <taxon>Chironomidae</taxon>
        <taxon>Chironominae</taxon>
        <taxon>Chironomus</taxon>
    </lineage>
</organism>
<dbReference type="Pfam" id="PF04117">
    <property type="entry name" value="Mpv17_PMP22"/>
    <property type="match status" value="1"/>
</dbReference>
<feature type="transmembrane region" description="Helical" evidence="6">
    <location>
        <begin position="125"/>
        <end position="143"/>
    </location>
</feature>
<dbReference type="GO" id="GO:0005739">
    <property type="term" value="C:mitochondrion"/>
    <property type="evidence" value="ECO:0007669"/>
    <property type="project" value="TreeGrafter"/>
</dbReference>
<feature type="transmembrane region" description="Helical" evidence="6">
    <location>
        <begin position="149"/>
        <end position="166"/>
    </location>
</feature>
<proteinExistence type="inferred from homology"/>
<dbReference type="InterPro" id="IPR007248">
    <property type="entry name" value="Mpv17_PMP22"/>
</dbReference>
<reference evidence="7" key="1">
    <citation type="submission" date="2022-01" db="EMBL/GenBank/DDBJ databases">
        <authorList>
            <person name="King R."/>
        </authorList>
    </citation>
    <scope>NUCLEOTIDE SEQUENCE</scope>
</reference>
<dbReference type="GO" id="GO:0016020">
    <property type="term" value="C:membrane"/>
    <property type="evidence" value="ECO:0007669"/>
    <property type="project" value="UniProtKB-SubCell"/>
</dbReference>
<protein>
    <recommendedName>
        <fullName evidence="9">Mpv17-like protein</fullName>
    </recommendedName>
</protein>
<evidence type="ECO:0000256" key="4">
    <source>
        <dbReference type="ARBA" id="ARBA00022989"/>
    </source>
</evidence>
<accession>A0A9N9RP65</accession>
<evidence type="ECO:0000256" key="2">
    <source>
        <dbReference type="ARBA" id="ARBA00006824"/>
    </source>
</evidence>
<keyword evidence="8" id="KW-1185">Reference proteome</keyword>
<evidence type="ECO:0000256" key="5">
    <source>
        <dbReference type="ARBA" id="ARBA00023136"/>
    </source>
</evidence>
<keyword evidence="4 6" id="KW-1133">Transmembrane helix</keyword>
<feature type="transmembrane region" description="Helical" evidence="6">
    <location>
        <begin position="48"/>
        <end position="68"/>
    </location>
</feature>
<comment type="subcellular location">
    <subcellularLocation>
        <location evidence="1">Membrane</location>
        <topology evidence="1">Multi-pass membrane protein</topology>
    </subcellularLocation>
</comment>
<reference evidence="7" key="2">
    <citation type="submission" date="2022-10" db="EMBL/GenBank/DDBJ databases">
        <authorList>
            <consortium name="ENA_rothamsted_submissions"/>
            <consortium name="culmorum"/>
            <person name="King R."/>
        </authorList>
    </citation>
    <scope>NUCLEOTIDE SEQUENCE</scope>
</reference>
<name>A0A9N9RP65_9DIPT</name>
<keyword evidence="5 6" id="KW-0472">Membrane</keyword>
<evidence type="ECO:0008006" key="9">
    <source>
        <dbReference type="Google" id="ProtNLM"/>
    </source>
</evidence>
<dbReference type="OrthoDB" id="430207at2759"/>
<feature type="transmembrane region" description="Helical" evidence="6">
    <location>
        <begin position="18"/>
        <end position="36"/>
    </location>
</feature>